<keyword evidence="1" id="KW-0472">Membrane</keyword>
<keyword evidence="1" id="KW-0812">Transmembrane</keyword>
<keyword evidence="3" id="KW-1185">Reference proteome</keyword>
<feature type="transmembrane region" description="Helical" evidence="1">
    <location>
        <begin position="6"/>
        <end position="27"/>
    </location>
</feature>
<gene>
    <name evidence="2" type="ORF">OKIOD_LOCUS12470</name>
</gene>
<sequence>MNTLLLSLTFVLCFLVALFILATVFLYRSIKKEQKDLKKIPVESMLFDHQFFHFTEEKKSPFSSRTEEQFIWYSPEREVRNPYLDGNTLIGTLNFKPKRFSTLLNLSDFEVEV</sequence>
<organism evidence="2 3">
    <name type="scientific">Oikopleura dioica</name>
    <name type="common">Tunicate</name>
    <dbReference type="NCBI Taxonomy" id="34765"/>
    <lineage>
        <taxon>Eukaryota</taxon>
        <taxon>Metazoa</taxon>
        <taxon>Chordata</taxon>
        <taxon>Tunicata</taxon>
        <taxon>Appendicularia</taxon>
        <taxon>Copelata</taxon>
        <taxon>Oikopleuridae</taxon>
        <taxon>Oikopleura</taxon>
    </lineage>
</organism>
<dbReference type="EMBL" id="OU015566">
    <property type="protein sequence ID" value="CAG5108248.1"/>
    <property type="molecule type" value="Genomic_DNA"/>
</dbReference>
<evidence type="ECO:0000256" key="1">
    <source>
        <dbReference type="SAM" id="Phobius"/>
    </source>
</evidence>
<accession>A0ABN7T1I7</accession>
<dbReference type="Proteomes" id="UP001158576">
    <property type="component" value="Chromosome 1"/>
</dbReference>
<evidence type="ECO:0000313" key="3">
    <source>
        <dbReference type="Proteomes" id="UP001158576"/>
    </source>
</evidence>
<evidence type="ECO:0000313" key="2">
    <source>
        <dbReference type="EMBL" id="CAG5108248.1"/>
    </source>
</evidence>
<protein>
    <submittedName>
        <fullName evidence="2">Oidioi.mRNA.OKI2018_I69.chr1.g3705.t1.cds</fullName>
    </submittedName>
</protein>
<keyword evidence="1" id="KW-1133">Transmembrane helix</keyword>
<name>A0ABN7T1I7_OIKDI</name>
<proteinExistence type="predicted"/>
<reference evidence="2 3" key="1">
    <citation type="submission" date="2021-04" db="EMBL/GenBank/DDBJ databases">
        <authorList>
            <person name="Bliznina A."/>
        </authorList>
    </citation>
    <scope>NUCLEOTIDE SEQUENCE [LARGE SCALE GENOMIC DNA]</scope>
</reference>